<sequence>MASTDGGFKRTILITGSTDGIGRQTALELASHKNDNFVIIHGRSKEKCERTISYIMEKNGFSDRKNLDYIVADFSDLKETVKMAEEVKKRFPLLNVLLCNAGVLEPRRAESRNGLEMTFQVNYLAHFILITRLLKLLEINEPSRIITVSSALHSWQKIDWDDIMAEKEYDKYLQYSRCKLMNHMLALYIHKMFAVRRCLARVTSNVIELGDIMASSRLSSSTLYTEQKPDALPEAVTSLLELVEASALSAVSGKYFNSKGKQIRSGSDATDERTQKKLWEFSENLCRSCNYSLQVNHVVPYYLTRAVVPLLKANTPSRIILVSSICYNWYPLNWDDMQAEKRYEKYEQYSRSKLMVHMTGLKLARQVEGTGVTVNILEPGVIETKLLRNGGYSGAPVTEGSCCPVFLAESDSVEKVNGAYFNNKCQRISNLSSDSTDVKQQDRLWKYTEEICSNMGIVL</sequence>
<proteinExistence type="predicted"/>
<dbReference type="WBParaSite" id="SMUV_0000483501-mRNA-1">
    <property type="protein sequence ID" value="SMUV_0000483501-mRNA-1"/>
    <property type="gene ID" value="SMUV_0000483501"/>
</dbReference>
<dbReference type="STRING" id="451379.A0A0N5AK27"/>
<dbReference type="AlphaFoldDB" id="A0A0N5AK27"/>
<evidence type="ECO:0000256" key="1">
    <source>
        <dbReference type="ARBA" id="ARBA00023002"/>
    </source>
</evidence>
<dbReference type="Proteomes" id="UP000046393">
    <property type="component" value="Unplaced"/>
</dbReference>
<dbReference type="InterPro" id="IPR002347">
    <property type="entry name" value="SDR_fam"/>
</dbReference>
<dbReference type="Pfam" id="PF00106">
    <property type="entry name" value="adh_short"/>
    <property type="match status" value="2"/>
</dbReference>
<dbReference type="PANTHER" id="PTHR43157:SF31">
    <property type="entry name" value="PHOSPHATIDYLINOSITOL-GLYCAN BIOSYNTHESIS CLASS F PROTEIN"/>
    <property type="match status" value="1"/>
</dbReference>
<reference evidence="3" key="1">
    <citation type="submission" date="2017-02" db="UniProtKB">
        <authorList>
            <consortium name="WormBaseParasite"/>
        </authorList>
    </citation>
    <scope>IDENTIFICATION</scope>
</reference>
<dbReference type="InterPro" id="IPR036291">
    <property type="entry name" value="NAD(P)-bd_dom_sf"/>
</dbReference>
<evidence type="ECO:0000313" key="2">
    <source>
        <dbReference type="Proteomes" id="UP000046393"/>
    </source>
</evidence>
<name>A0A0N5AK27_9BILA</name>
<keyword evidence="1" id="KW-0560">Oxidoreductase</keyword>
<keyword evidence="2" id="KW-1185">Reference proteome</keyword>
<organism evidence="2 3">
    <name type="scientific">Syphacia muris</name>
    <dbReference type="NCBI Taxonomy" id="451379"/>
    <lineage>
        <taxon>Eukaryota</taxon>
        <taxon>Metazoa</taxon>
        <taxon>Ecdysozoa</taxon>
        <taxon>Nematoda</taxon>
        <taxon>Chromadorea</taxon>
        <taxon>Rhabditida</taxon>
        <taxon>Spirurina</taxon>
        <taxon>Oxyuridomorpha</taxon>
        <taxon>Oxyuroidea</taxon>
        <taxon>Oxyuridae</taxon>
        <taxon>Syphacia</taxon>
    </lineage>
</organism>
<evidence type="ECO:0000313" key="3">
    <source>
        <dbReference type="WBParaSite" id="SMUV_0000483501-mRNA-1"/>
    </source>
</evidence>
<dbReference type="GO" id="GO:0016491">
    <property type="term" value="F:oxidoreductase activity"/>
    <property type="evidence" value="ECO:0007669"/>
    <property type="project" value="UniProtKB-KW"/>
</dbReference>
<dbReference type="PANTHER" id="PTHR43157">
    <property type="entry name" value="PHOSPHATIDYLINOSITOL-GLYCAN BIOSYNTHESIS CLASS F PROTEIN-RELATED"/>
    <property type="match status" value="1"/>
</dbReference>
<dbReference type="Gene3D" id="3.40.50.720">
    <property type="entry name" value="NAD(P)-binding Rossmann-like Domain"/>
    <property type="match status" value="2"/>
</dbReference>
<accession>A0A0N5AK27</accession>
<protein>
    <submittedName>
        <fullName evidence="3">Retinol dehydrogenase 14</fullName>
    </submittedName>
</protein>
<dbReference type="SUPFAM" id="SSF51735">
    <property type="entry name" value="NAD(P)-binding Rossmann-fold domains"/>
    <property type="match status" value="2"/>
</dbReference>